<evidence type="ECO:0000313" key="2">
    <source>
        <dbReference type="EMBL" id="EUB55572.1"/>
    </source>
</evidence>
<dbReference type="EMBL" id="APAU02000154">
    <property type="protein sequence ID" value="EUB55572.1"/>
    <property type="molecule type" value="Genomic_DNA"/>
</dbReference>
<evidence type="ECO:0000313" key="3">
    <source>
        <dbReference type="Proteomes" id="UP000019149"/>
    </source>
</evidence>
<dbReference type="GeneID" id="36345294"/>
<dbReference type="CTD" id="36345294"/>
<keyword evidence="3" id="KW-1185">Reference proteome</keyword>
<sequence length="250" mass="28936">MWSTGHGYSLSAILYVKNKFSLANERSSYFLNMTLMNGSSVYFGLWNFTNELLLPWRNYCETVYTKAKIVTGFSNMLSAVESRKFNLSGENVTNEGLARMARHWVTLFLKFRLKHTNLTSATCPMTSIIKEIIYSISRAQKLKGKERNLNKRGTIHHLLSSGEDFQWIEAKHNHGIYNPKAANDIHFMLRRDEMKIFEQTVKVLSISHFTQLKKRNKNSSSPQQKTYSYGCQILRRKPAQSEKKGKATYN</sequence>
<evidence type="ECO:0000256" key="1">
    <source>
        <dbReference type="SAM" id="MobiDB-lite"/>
    </source>
</evidence>
<feature type="region of interest" description="Disordered" evidence="1">
    <location>
        <begin position="213"/>
        <end position="250"/>
    </location>
</feature>
<feature type="compositionally biased region" description="Basic and acidic residues" evidence="1">
    <location>
        <begin position="239"/>
        <end position="250"/>
    </location>
</feature>
<protein>
    <submittedName>
        <fullName evidence="2">Uncharacterized protein</fullName>
    </submittedName>
</protein>
<comment type="caution">
    <text evidence="2">The sequence shown here is derived from an EMBL/GenBank/DDBJ whole genome shotgun (WGS) entry which is preliminary data.</text>
</comment>
<feature type="compositionally biased region" description="Polar residues" evidence="1">
    <location>
        <begin position="218"/>
        <end position="229"/>
    </location>
</feature>
<proteinExistence type="predicted"/>
<dbReference type="KEGG" id="egl:EGR_09579"/>
<dbReference type="Proteomes" id="UP000019149">
    <property type="component" value="Unassembled WGS sequence"/>
</dbReference>
<organism evidence="2 3">
    <name type="scientific">Echinococcus granulosus</name>
    <name type="common">Hydatid tapeworm</name>
    <dbReference type="NCBI Taxonomy" id="6210"/>
    <lineage>
        <taxon>Eukaryota</taxon>
        <taxon>Metazoa</taxon>
        <taxon>Spiralia</taxon>
        <taxon>Lophotrochozoa</taxon>
        <taxon>Platyhelminthes</taxon>
        <taxon>Cestoda</taxon>
        <taxon>Eucestoda</taxon>
        <taxon>Cyclophyllidea</taxon>
        <taxon>Taeniidae</taxon>
        <taxon>Echinococcus</taxon>
        <taxon>Echinococcus granulosus group</taxon>
    </lineage>
</organism>
<dbReference type="AlphaFoldDB" id="W6UAS5"/>
<reference evidence="2 3" key="1">
    <citation type="journal article" date="2013" name="Nat. Genet.">
        <title>The genome of the hydatid tapeworm Echinococcus granulosus.</title>
        <authorList>
            <person name="Zheng H."/>
            <person name="Zhang W."/>
            <person name="Zhang L."/>
            <person name="Zhang Z."/>
            <person name="Li J."/>
            <person name="Lu G."/>
            <person name="Zhu Y."/>
            <person name="Wang Y."/>
            <person name="Huang Y."/>
            <person name="Liu J."/>
            <person name="Kang H."/>
            <person name="Chen J."/>
            <person name="Wang L."/>
            <person name="Chen A."/>
            <person name="Yu S."/>
            <person name="Gao Z."/>
            <person name="Jin L."/>
            <person name="Gu W."/>
            <person name="Wang Z."/>
            <person name="Zhao L."/>
            <person name="Shi B."/>
            <person name="Wen H."/>
            <person name="Lin R."/>
            <person name="Jones M.K."/>
            <person name="Brejova B."/>
            <person name="Vinar T."/>
            <person name="Zhao G."/>
            <person name="McManus D.P."/>
            <person name="Chen Z."/>
            <person name="Zhou Y."/>
            <person name="Wang S."/>
        </authorList>
    </citation>
    <scope>NUCLEOTIDE SEQUENCE [LARGE SCALE GENOMIC DNA]</scope>
</reference>
<accession>W6UAS5</accession>
<name>W6UAS5_ECHGR</name>
<gene>
    <name evidence="2" type="ORF">EGR_09579</name>
</gene>
<dbReference type="RefSeq" id="XP_024346768.1">
    <property type="nucleotide sequence ID" value="XM_024498828.1"/>
</dbReference>